<keyword evidence="1" id="KW-0812">Transmembrane</keyword>
<dbReference type="RefSeq" id="WP_139226026.1">
    <property type="nucleotide sequence ID" value="NZ_FOSQ01000003.1"/>
</dbReference>
<protein>
    <recommendedName>
        <fullName evidence="4">Trypsin-like peptidase domain-containing protein</fullName>
    </recommendedName>
</protein>
<dbReference type="InterPro" id="IPR043504">
    <property type="entry name" value="Peptidase_S1_PA_chymotrypsin"/>
</dbReference>
<evidence type="ECO:0000313" key="3">
    <source>
        <dbReference type="Proteomes" id="UP000199473"/>
    </source>
</evidence>
<sequence>MAAIEDSANKFEREKWLSEQEFKRRELAISERAQSLSEQDFLFKIEDAKRSRWASPLIVAILVAAIAAVGNAVVAFMNGRQSEALENTRAEASRILEMIKTGDADRAAANLRFLAESGLIENSERLDAIRRFLAERAPGQGPSLPSPSTTIGLQPTRTLPAFDPLRPSTLAVGRLEIPMAFGASGTRNVNCTAFRVAADLVITASYCLGRDQTSERRIEFFPIAADGSIRAGIPIKLPPRETIMLPGTLGTSSENIGITVLQMDTVSMVDGGWLTLSDAPPLLEQPLGAIAFLNSPDQMLARDTRCRVFSVSQSQFAHGCQLGPGAGGAPILNSDGTRVVGIESWGGVDLGWAVRADQVVARSEILRRI</sequence>
<proteinExistence type="predicted"/>
<evidence type="ECO:0000256" key="1">
    <source>
        <dbReference type="SAM" id="Phobius"/>
    </source>
</evidence>
<feature type="transmembrane region" description="Helical" evidence="1">
    <location>
        <begin position="53"/>
        <end position="77"/>
    </location>
</feature>
<keyword evidence="1" id="KW-1133">Transmembrane helix</keyword>
<evidence type="ECO:0000313" key="2">
    <source>
        <dbReference type="EMBL" id="SFK52426.1"/>
    </source>
</evidence>
<dbReference type="AlphaFoldDB" id="A0A1I4A9C9"/>
<dbReference type="Proteomes" id="UP000199473">
    <property type="component" value="Unassembled WGS sequence"/>
</dbReference>
<dbReference type="Pfam" id="PF13365">
    <property type="entry name" value="Trypsin_2"/>
    <property type="match status" value="1"/>
</dbReference>
<accession>A0A1I4A9C9</accession>
<dbReference type="EMBL" id="FOSQ01000003">
    <property type="protein sequence ID" value="SFK52426.1"/>
    <property type="molecule type" value="Genomic_DNA"/>
</dbReference>
<gene>
    <name evidence="2" type="ORF">SAMN02745775_103210</name>
</gene>
<dbReference type="InterPro" id="IPR009003">
    <property type="entry name" value="Peptidase_S1_PA"/>
</dbReference>
<name>A0A1I4A9C9_9PROT</name>
<organism evidence="2 3">
    <name type="scientific">Falsiroseomonas stagni DSM 19981</name>
    <dbReference type="NCBI Taxonomy" id="1123062"/>
    <lineage>
        <taxon>Bacteria</taxon>
        <taxon>Pseudomonadati</taxon>
        <taxon>Pseudomonadota</taxon>
        <taxon>Alphaproteobacteria</taxon>
        <taxon>Acetobacterales</taxon>
        <taxon>Roseomonadaceae</taxon>
        <taxon>Falsiroseomonas</taxon>
    </lineage>
</organism>
<evidence type="ECO:0008006" key="4">
    <source>
        <dbReference type="Google" id="ProtNLM"/>
    </source>
</evidence>
<keyword evidence="3" id="KW-1185">Reference proteome</keyword>
<reference evidence="2 3" key="1">
    <citation type="submission" date="2016-10" db="EMBL/GenBank/DDBJ databases">
        <authorList>
            <person name="de Groot N.N."/>
        </authorList>
    </citation>
    <scope>NUCLEOTIDE SEQUENCE [LARGE SCALE GENOMIC DNA]</scope>
    <source>
        <strain evidence="2 3">DSM 19981</strain>
    </source>
</reference>
<dbReference type="OrthoDB" id="9811262at2"/>
<dbReference type="Gene3D" id="2.40.10.10">
    <property type="entry name" value="Trypsin-like serine proteases"/>
    <property type="match status" value="2"/>
</dbReference>
<dbReference type="SUPFAM" id="SSF50494">
    <property type="entry name" value="Trypsin-like serine proteases"/>
    <property type="match status" value="1"/>
</dbReference>
<keyword evidence="1" id="KW-0472">Membrane</keyword>